<dbReference type="PANTHER" id="PTHR10763:SF26">
    <property type="entry name" value="CELL DIVISION CONTROL PROTEIN 6 HOMOLOG"/>
    <property type="match status" value="1"/>
</dbReference>
<dbReference type="SUPFAM" id="SSF52540">
    <property type="entry name" value="P-loop containing nucleoside triphosphate hydrolases"/>
    <property type="match status" value="1"/>
</dbReference>
<dbReference type="GeneID" id="68119528"/>
<feature type="compositionally biased region" description="Polar residues" evidence="2">
    <location>
        <begin position="13"/>
        <end position="24"/>
    </location>
</feature>
<evidence type="ECO:0000256" key="2">
    <source>
        <dbReference type="SAM" id="MobiDB-lite"/>
    </source>
</evidence>
<dbReference type="VEuPathDB" id="AmoebaDB:NF0052870"/>
<reference evidence="4 5" key="1">
    <citation type="journal article" date="2019" name="Sci. Rep.">
        <title>Nanopore sequencing improves the draft genome of the human pathogenic amoeba Naegleria fowleri.</title>
        <authorList>
            <person name="Liechti N."/>
            <person name="Schurch N."/>
            <person name="Bruggmann R."/>
            <person name="Wittwer M."/>
        </authorList>
    </citation>
    <scope>NUCLEOTIDE SEQUENCE [LARGE SCALE GENOMIC DNA]</scope>
    <source>
        <strain evidence="4 5">ATCC 30894</strain>
    </source>
</reference>
<proteinExistence type="inferred from homology"/>
<keyword evidence="5" id="KW-1185">Reference proteome</keyword>
<name>A0A6A5C1V5_NAEFO</name>
<dbReference type="GO" id="GO:0005634">
    <property type="term" value="C:nucleus"/>
    <property type="evidence" value="ECO:0007669"/>
    <property type="project" value="TreeGrafter"/>
</dbReference>
<dbReference type="Gene3D" id="3.40.50.300">
    <property type="entry name" value="P-loop containing nucleotide triphosphate hydrolases"/>
    <property type="match status" value="1"/>
</dbReference>
<evidence type="ECO:0000259" key="3">
    <source>
        <dbReference type="Pfam" id="PF13401"/>
    </source>
</evidence>
<gene>
    <name evidence="4" type="ORF">FDP41_012313</name>
</gene>
<dbReference type="AlphaFoldDB" id="A0A6A5C1V5"/>
<dbReference type="GO" id="GO:0033314">
    <property type="term" value="P:mitotic DNA replication checkpoint signaling"/>
    <property type="evidence" value="ECO:0007669"/>
    <property type="project" value="TreeGrafter"/>
</dbReference>
<dbReference type="InterPro" id="IPR050311">
    <property type="entry name" value="ORC1/CDC6"/>
</dbReference>
<dbReference type="GO" id="GO:0003688">
    <property type="term" value="F:DNA replication origin binding"/>
    <property type="evidence" value="ECO:0007669"/>
    <property type="project" value="TreeGrafter"/>
</dbReference>
<comment type="caution">
    <text evidence="4">The sequence shown here is derived from an EMBL/GenBank/DDBJ whole genome shotgun (WGS) entry which is preliminary data.</text>
</comment>
<dbReference type="Proteomes" id="UP000444721">
    <property type="component" value="Unassembled WGS sequence"/>
</dbReference>
<feature type="compositionally biased region" description="Low complexity" evidence="2">
    <location>
        <begin position="221"/>
        <end position="232"/>
    </location>
</feature>
<feature type="compositionally biased region" description="Acidic residues" evidence="2">
    <location>
        <begin position="44"/>
        <end position="54"/>
    </location>
</feature>
<evidence type="ECO:0000313" key="4">
    <source>
        <dbReference type="EMBL" id="KAF0981656.1"/>
    </source>
</evidence>
<dbReference type="VEuPathDB" id="AmoebaDB:NfTy_039500"/>
<dbReference type="VEuPathDB" id="AmoebaDB:FDP41_012313"/>
<dbReference type="GO" id="GO:0006270">
    <property type="term" value="P:DNA replication initiation"/>
    <property type="evidence" value="ECO:0007669"/>
    <property type="project" value="TreeGrafter"/>
</dbReference>
<dbReference type="OMA" id="CIFICIT"/>
<dbReference type="RefSeq" id="XP_044566369.1">
    <property type="nucleotide sequence ID" value="XM_044702819.1"/>
</dbReference>
<dbReference type="VEuPathDB" id="AmoebaDB:NF0052880"/>
<feature type="domain" description="ORC1/DEAH AAA+ ATPase" evidence="3">
    <location>
        <begin position="141"/>
        <end position="280"/>
    </location>
</feature>
<feature type="compositionally biased region" description="Basic and acidic residues" evidence="2">
    <location>
        <begin position="25"/>
        <end position="43"/>
    </location>
</feature>
<comment type="similarity">
    <text evidence="1">Belongs to the CDC6/cdc18 family.</text>
</comment>
<protein>
    <recommendedName>
        <fullName evidence="3">ORC1/DEAH AAA+ ATPase domain-containing protein</fullName>
    </recommendedName>
</protein>
<feature type="region of interest" description="Disordered" evidence="2">
    <location>
        <begin position="1"/>
        <end position="91"/>
    </location>
</feature>
<dbReference type="GO" id="GO:0016887">
    <property type="term" value="F:ATP hydrolysis activity"/>
    <property type="evidence" value="ECO:0007669"/>
    <property type="project" value="InterPro"/>
</dbReference>
<organism evidence="4 5">
    <name type="scientific">Naegleria fowleri</name>
    <name type="common">Brain eating amoeba</name>
    <dbReference type="NCBI Taxonomy" id="5763"/>
    <lineage>
        <taxon>Eukaryota</taxon>
        <taxon>Discoba</taxon>
        <taxon>Heterolobosea</taxon>
        <taxon>Tetramitia</taxon>
        <taxon>Eutetramitia</taxon>
        <taxon>Vahlkampfiidae</taxon>
        <taxon>Naegleria</taxon>
    </lineage>
</organism>
<dbReference type="InterPro" id="IPR049945">
    <property type="entry name" value="AAA_22"/>
</dbReference>
<feature type="compositionally biased region" description="Low complexity" evidence="2">
    <location>
        <begin position="78"/>
        <end position="91"/>
    </location>
</feature>
<evidence type="ECO:0000313" key="5">
    <source>
        <dbReference type="Proteomes" id="UP000444721"/>
    </source>
</evidence>
<feature type="region of interest" description="Disordered" evidence="2">
    <location>
        <begin position="585"/>
        <end position="604"/>
    </location>
</feature>
<dbReference type="InterPro" id="IPR027417">
    <property type="entry name" value="P-loop_NTPase"/>
</dbReference>
<evidence type="ECO:0000256" key="1">
    <source>
        <dbReference type="ARBA" id="ARBA00006184"/>
    </source>
</evidence>
<dbReference type="Pfam" id="PF13401">
    <property type="entry name" value="AAA_22"/>
    <property type="match status" value="1"/>
</dbReference>
<dbReference type="OrthoDB" id="10266759at2759"/>
<sequence length="636" mass="73221">MKRVRRPTAKSHPVNTFNEHQTLNSDRDAEEPHHDDIHKTNDDHEYEGDSDEERVDTYSQSDDERLDSEFTTSDHHSNSTTTTNTNTISTNTTSNAHHLKQIYQQALVHFKEECLDTIPQTRTKPYQSLIEKIDSCIHRSKGMVIYVFGKSGTGKSFTIKKLIHDIQQDSQKMKHLYSTIPIIDCIAEEVNSLQRLCNQLHEHFNKRDSLSTRNKKSVKASNLFSNSTNNNNSKKKKNKLRLIILDSADQLLKNQKVKEHIQKWSQQSSCIFILVTCTQILSHDDDLILFTPIPSEELQVILQSKLKFLLQRTTPPTIDSNLISIISKHFDEFDLRHVLKLIQIVLTTCMEQLRPCVDMAVFFQTAAQQVSKSNPVTLISQLTLPQQRLLEILTRKEGIVRNEQEYRRTIQQEYQRKRRRQQQVLCSSSSSSSSNPIIISNTTSTTNITGAATTTITTNTFTTTTFTTNTFTTNTFTTTTCLPPPPSPPLSSSSSESEEVVMNYPQDLLVFHETVSLDHVVRIYQDYMKDFTNERITFQEVKEMCRVLDDLKLVKCGVMNNMEQQHVEEDPRLWSQCLVSAVHHHHHHHRQEHSSSSQQQPPQKDHLVIETVTVLVSYETVQEGIANRRERMAREV</sequence>
<dbReference type="PANTHER" id="PTHR10763">
    <property type="entry name" value="CELL DIVISION CONTROL PROTEIN 6-RELATED"/>
    <property type="match status" value="1"/>
</dbReference>
<accession>A0A6A5C1V5</accession>
<feature type="region of interest" description="Disordered" evidence="2">
    <location>
        <begin position="208"/>
        <end position="236"/>
    </location>
</feature>
<dbReference type="EMBL" id="VFQX01000013">
    <property type="protein sequence ID" value="KAF0981656.1"/>
    <property type="molecule type" value="Genomic_DNA"/>
</dbReference>